<dbReference type="EMBL" id="CADCSY010000053">
    <property type="protein sequence ID" value="CAA9231525.1"/>
    <property type="molecule type" value="Genomic_DNA"/>
</dbReference>
<feature type="compositionally biased region" description="Polar residues" evidence="1">
    <location>
        <begin position="63"/>
        <end position="78"/>
    </location>
</feature>
<accession>A0A6J4HRN5</accession>
<dbReference type="GO" id="GO:0004340">
    <property type="term" value="F:glucokinase activity"/>
    <property type="evidence" value="ECO:0007669"/>
    <property type="project" value="UniProtKB-EC"/>
</dbReference>
<gene>
    <name evidence="2" type="ORF">AVDCRST_MAG20-1249</name>
</gene>
<feature type="region of interest" description="Disordered" evidence="1">
    <location>
        <begin position="216"/>
        <end position="258"/>
    </location>
</feature>
<feature type="compositionally biased region" description="Low complexity" evidence="1">
    <location>
        <begin position="160"/>
        <end position="175"/>
    </location>
</feature>
<protein>
    <submittedName>
        <fullName evidence="2">Glucokinase</fullName>
        <ecNumber evidence="2">2.7.1.2</ecNumber>
    </submittedName>
</protein>
<feature type="compositionally biased region" description="Low complexity" evidence="1">
    <location>
        <begin position="140"/>
        <end position="153"/>
    </location>
</feature>
<feature type="region of interest" description="Disordered" evidence="1">
    <location>
        <begin position="140"/>
        <end position="188"/>
    </location>
</feature>
<reference evidence="2" key="1">
    <citation type="submission" date="2020-02" db="EMBL/GenBank/DDBJ databases">
        <authorList>
            <person name="Meier V. D."/>
        </authorList>
    </citation>
    <scope>NUCLEOTIDE SEQUENCE</scope>
    <source>
        <strain evidence="2">AVDCRST_MAG20</strain>
    </source>
</reference>
<keyword evidence="2" id="KW-0808">Transferase</keyword>
<keyword evidence="2" id="KW-0418">Kinase</keyword>
<feature type="non-terminal residue" evidence="2">
    <location>
        <position position="349"/>
    </location>
</feature>
<organism evidence="2">
    <name type="scientific">uncultured Acidimicrobiales bacterium</name>
    <dbReference type="NCBI Taxonomy" id="310071"/>
    <lineage>
        <taxon>Bacteria</taxon>
        <taxon>Bacillati</taxon>
        <taxon>Actinomycetota</taxon>
        <taxon>Acidimicrobiia</taxon>
        <taxon>Acidimicrobiales</taxon>
        <taxon>environmental samples</taxon>
    </lineage>
</organism>
<proteinExistence type="predicted"/>
<evidence type="ECO:0000313" key="2">
    <source>
        <dbReference type="EMBL" id="CAA9231525.1"/>
    </source>
</evidence>
<feature type="region of interest" description="Disordered" evidence="1">
    <location>
        <begin position="1"/>
        <end position="107"/>
    </location>
</feature>
<evidence type="ECO:0000256" key="1">
    <source>
        <dbReference type="SAM" id="MobiDB-lite"/>
    </source>
</evidence>
<feature type="non-terminal residue" evidence="2">
    <location>
        <position position="1"/>
    </location>
</feature>
<feature type="compositionally biased region" description="Low complexity" evidence="1">
    <location>
        <begin position="216"/>
        <end position="236"/>
    </location>
</feature>
<name>A0A6J4HRN5_9ACTN</name>
<feature type="compositionally biased region" description="Low complexity" evidence="1">
    <location>
        <begin position="307"/>
        <end position="324"/>
    </location>
</feature>
<dbReference type="EC" id="2.7.1.2" evidence="2"/>
<sequence length="349" mass="37076">CARRPTSGWSPRQCRRGGGAAHRHGGLPAADPRRSYRAHRGSGTASAGSRPAWGTVRRWRGCSRSTSAGPSWRQVSPTSRARSSGGPRWRPRRVPTPVRRPSSRRCAGWSTRCGTVARSPAGWGAGARCPLAARRCRRSTSPAGARSPSASAWPGPPASRPRWTTTPRRSPSRRAGWGQPRAAATSSPWSCRRGWGAASCSTGACSTVVPATPVTSATSTSCRTATRARAGLGAASRPRRRAPASGPSPAGPPPRRVPRWCATSGPSWAGGCRRCATCSTCAWRWWPARLRSATAGRSSRRPRPSWRRAASSTSPSGPASSRRGWATRAPSSVRRRWRGGPSGTTSAWP</sequence>
<dbReference type="AlphaFoldDB" id="A0A6J4HRN5"/>
<feature type="compositionally biased region" description="Low complexity" evidence="1">
    <location>
        <begin position="79"/>
        <end position="88"/>
    </location>
</feature>
<feature type="region of interest" description="Disordered" evidence="1">
    <location>
        <begin position="292"/>
        <end position="349"/>
    </location>
</feature>